<dbReference type="PANTHER" id="PTHR43537:SF44">
    <property type="entry name" value="GNTR FAMILY REGULATORY PROTEIN"/>
    <property type="match status" value="1"/>
</dbReference>
<dbReference type="PRINTS" id="PR00035">
    <property type="entry name" value="HTHGNTR"/>
</dbReference>
<dbReference type="InterPro" id="IPR036390">
    <property type="entry name" value="WH_DNA-bd_sf"/>
</dbReference>
<dbReference type="SUPFAM" id="SSF46785">
    <property type="entry name" value="Winged helix' DNA-binding domain"/>
    <property type="match status" value="1"/>
</dbReference>
<dbReference type="AlphaFoldDB" id="A0A839UJ28"/>
<keyword evidence="1" id="KW-0805">Transcription regulation</keyword>
<dbReference type="RefSeq" id="WP_183664398.1">
    <property type="nucleotide sequence ID" value="NZ_JACHXN010000020.1"/>
</dbReference>
<dbReference type="InterPro" id="IPR000524">
    <property type="entry name" value="Tscrpt_reg_HTH_GntR"/>
</dbReference>
<dbReference type="PANTHER" id="PTHR43537">
    <property type="entry name" value="TRANSCRIPTIONAL REGULATOR, GNTR FAMILY"/>
    <property type="match status" value="1"/>
</dbReference>
<accession>A0A839UJ28</accession>
<dbReference type="Gene3D" id="1.10.10.10">
    <property type="entry name" value="Winged helix-like DNA-binding domain superfamily/Winged helix DNA-binding domain"/>
    <property type="match status" value="1"/>
</dbReference>
<dbReference type="InterPro" id="IPR011711">
    <property type="entry name" value="GntR_C"/>
</dbReference>
<dbReference type="GO" id="GO:0003677">
    <property type="term" value="F:DNA binding"/>
    <property type="evidence" value="ECO:0007669"/>
    <property type="project" value="UniProtKB-KW"/>
</dbReference>
<dbReference type="CDD" id="cd07377">
    <property type="entry name" value="WHTH_GntR"/>
    <property type="match status" value="1"/>
</dbReference>
<dbReference type="InterPro" id="IPR036388">
    <property type="entry name" value="WH-like_DNA-bd_sf"/>
</dbReference>
<evidence type="ECO:0000256" key="2">
    <source>
        <dbReference type="ARBA" id="ARBA00023125"/>
    </source>
</evidence>
<evidence type="ECO:0000313" key="6">
    <source>
        <dbReference type="Proteomes" id="UP000554520"/>
    </source>
</evidence>
<dbReference type="Pfam" id="PF00392">
    <property type="entry name" value="GntR"/>
    <property type="match status" value="1"/>
</dbReference>
<keyword evidence="6" id="KW-1185">Reference proteome</keyword>
<dbReference type="Pfam" id="PF07729">
    <property type="entry name" value="FCD"/>
    <property type="match status" value="1"/>
</dbReference>
<gene>
    <name evidence="5" type="ORF">FHS21_004987</name>
</gene>
<dbReference type="GO" id="GO:0003700">
    <property type="term" value="F:DNA-binding transcription factor activity"/>
    <property type="evidence" value="ECO:0007669"/>
    <property type="project" value="InterPro"/>
</dbReference>
<reference evidence="5 6" key="1">
    <citation type="submission" date="2020-08" db="EMBL/GenBank/DDBJ databases">
        <title>Genomic Encyclopedia of Type Strains, Phase III (KMG-III): the genomes of soil and plant-associated and newly described type strains.</title>
        <authorList>
            <person name="Whitman W."/>
        </authorList>
    </citation>
    <scope>NUCLEOTIDE SEQUENCE [LARGE SCALE GENOMIC DNA]</scope>
    <source>
        <strain evidence="5 6">CECT 7015</strain>
    </source>
</reference>
<dbReference type="EMBL" id="JACHXN010000020">
    <property type="protein sequence ID" value="MBB3148539.1"/>
    <property type="molecule type" value="Genomic_DNA"/>
</dbReference>
<keyword evidence="2 5" id="KW-0238">DNA-binding</keyword>
<name>A0A839UJ28_9HYPH</name>
<dbReference type="InterPro" id="IPR008920">
    <property type="entry name" value="TF_FadR/GntR_C"/>
</dbReference>
<evidence type="ECO:0000256" key="3">
    <source>
        <dbReference type="ARBA" id="ARBA00023163"/>
    </source>
</evidence>
<keyword evidence="3" id="KW-0804">Transcription</keyword>
<proteinExistence type="predicted"/>
<dbReference type="SUPFAM" id="SSF48008">
    <property type="entry name" value="GntR ligand-binding domain-like"/>
    <property type="match status" value="1"/>
</dbReference>
<dbReference type="SMART" id="SM00345">
    <property type="entry name" value="HTH_GNTR"/>
    <property type="match status" value="1"/>
</dbReference>
<comment type="caution">
    <text evidence="5">The sequence shown here is derived from an EMBL/GenBank/DDBJ whole genome shotgun (WGS) entry which is preliminary data.</text>
</comment>
<protein>
    <submittedName>
        <fullName evidence="5">DNA-binding GntR family transcriptional regulator</fullName>
    </submittedName>
</protein>
<dbReference type="PROSITE" id="PS50949">
    <property type="entry name" value="HTH_GNTR"/>
    <property type="match status" value="1"/>
</dbReference>
<dbReference type="SMART" id="SM00895">
    <property type="entry name" value="FCD"/>
    <property type="match status" value="1"/>
</dbReference>
<organism evidence="5 6">
    <name type="scientific">Phyllobacterium trifolii</name>
    <dbReference type="NCBI Taxonomy" id="300193"/>
    <lineage>
        <taxon>Bacteria</taxon>
        <taxon>Pseudomonadati</taxon>
        <taxon>Pseudomonadota</taxon>
        <taxon>Alphaproteobacteria</taxon>
        <taxon>Hyphomicrobiales</taxon>
        <taxon>Phyllobacteriaceae</taxon>
        <taxon>Phyllobacterium</taxon>
    </lineage>
</organism>
<sequence length="213" mass="24218">MTTHSRRAYEEIRRLILVREIPSDEPISERGLSERLGLGRTPIREALKDLERDGLIEVSPRRGTFVRRLSLADLRDIYEVRMGLEGIAAFLAAARGPTSQLLSFEEKFEKLLDDPSSELLTIQKLGWDFHDAIYEAAGNRELLRLNTGLRNQIGLTMELPRHHDHDRVRATVAEHLKILRAIKAMDPEGAQRAIYQHLSNALSAGAQIFSKFE</sequence>
<dbReference type="Proteomes" id="UP000554520">
    <property type="component" value="Unassembled WGS sequence"/>
</dbReference>
<evidence type="ECO:0000313" key="5">
    <source>
        <dbReference type="EMBL" id="MBB3148539.1"/>
    </source>
</evidence>
<evidence type="ECO:0000256" key="1">
    <source>
        <dbReference type="ARBA" id="ARBA00023015"/>
    </source>
</evidence>
<evidence type="ECO:0000259" key="4">
    <source>
        <dbReference type="PROSITE" id="PS50949"/>
    </source>
</evidence>
<dbReference type="Gene3D" id="1.20.120.530">
    <property type="entry name" value="GntR ligand-binding domain-like"/>
    <property type="match status" value="1"/>
</dbReference>
<feature type="domain" description="HTH gntR-type" evidence="4">
    <location>
        <begin position="2"/>
        <end position="69"/>
    </location>
</feature>